<evidence type="ECO:0000313" key="2">
    <source>
        <dbReference type="Proteomes" id="UP000736787"/>
    </source>
</evidence>
<organism evidence="1 2">
    <name type="scientific">Phytophthora cactorum</name>
    <dbReference type="NCBI Taxonomy" id="29920"/>
    <lineage>
        <taxon>Eukaryota</taxon>
        <taxon>Sar</taxon>
        <taxon>Stramenopiles</taxon>
        <taxon>Oomycota</taxon>
        <taxon>Peronosporomycetes</taxon>
        <taxon>Peronosporales</taxon>
        <taxon>Peronosporaceae</taxon>
        <taxon>Phytophthora</taxon>
    </lineage>
</organism>
<protein>
    <submittedName>
        <fullName evidence="1">Uncharacterized protein</fullName>
    </submittedName>
</protein>
<dbReference type="Proteomes" id="UP000736787">
    <property type="component" value="Unassembled WGS sequence"/>
</dbReference>
<reference evidence="1" key="1">
    <citation type="submission" date="2018-10" db="EMBL/GenBank/DDBJ databases">
        <title>Effector identification in a new, highly contiguous assembly of the strawberry crown rot pathogen Phytophthora cactorum.</title>
        <authorList>
            <person name="Armitage A.D."/>
            <person name="Nellist C.F."/>
            <person name="Bates H."/>
            <person name="Vickerstaff R.J."/>
            <person name="Harrison R.J."/>
        </authorList>
    </citation>
    <scope>NUCLEOTIDE SEQUENCE</scope>
    <source>
        <strain evidence="1">4040</strain>
    </source>
</reference>
<dbReference type="AlphaFoldDB" id="A0A8T1DUF6"/>
<gene>
    <name evidence="1" type="ORF">PC117_g9095</name>
</gene>
<evidence type="ECO:0000313" key="1">
    <source>
        <dbReference type="EMBL" id="KAG2944226.1"/>
    </source>
</evidence>
<comment type="caution">
    <text evidence="1">The sequence shown here is derived from an EMBL/GenBank/DDBJ whole genome shotgun (WGS) entry which is preliminary data.</text>
</comment>
<name>A0A8T1DUF6_9STRA</name>
<dbReference type="EMBL" id="RCMK01000204">
    <property type="protein sequence ID" value="KAG2944226.1"/>
    <property type="molecule type" value="Genomic_DNA"/>
</dbReference>
<sequence>MALTHACRASMSSSLRGNVFTILVYTNQSTLAGVRWMVRTETES</sequence>
<accession>A0A8T1DUF6</accession>
<proteinExistence type="predicted"/>